<feature type="compositionally biased region" description="Low complexity" evidence="1">
    <location>
        <begin position="365"/>
        <end position="374"/>
    </location>
</feature>
<feature type="transmembrane region" description="Helical" evidence="2">
    <location>
        <begin position="34"/>
        <end position="50"/>
    </location>
</feature>
<feature type="region of interest" description="Disordered" evidence="1">
    <location>
        <begin position="294"/>
        <end position="404"/>
    </location>
</feature>
<dbReference type="Pfam" id="PF03134">
    <property type="entry name" value="TB2_DP1_HVA22"/>
    <property type="match status" value="1"/>
</dbReference>
<evidence type="ECO:0000313" key="3">
    <source>
        <dbReference type="EMBL" id="CAK7227107.1"/>
    </source>
</evidence>
<keyword evidence="4" id="KW-1185">Reference proteome</keyword>
<evidence type="ECO:0000256" key="1">
    <source>
        <dbReference type="SAM" id="MobiDB-lite"/>
    </source>
</evidence>
<gene>
    <name evidence="3" type="ORF">SBRCBS47491_006457</name>
</gene>
<evidence type="ECO:0000256" key="2">
    <source>
        <dbReference type="SAM" id="Phobius"/>
    </source>
</evidence>
<name>A0ABP0C539_9PEZI</name>
<keyword evidence="2" id="KW-0472">Membrane</keyword>
<dbReference type="PANTHER" id="PTHR12300:SF177">
    <property type="entry name" value="PROTEIN YOP1"/>
    <property type="match status" value="1"/>
</dbReference>
<dbReference type="InterPro" id="IPR004345">
    <property type="entry name" value="TB2_DP1_HVA22"/>
</dbReference>
<protein>
    <recommendedName>
        <fullName evidence="5">Protein YOP1</fullName>
    </recommendedName>
</protein>
<reference evidence="3 4" key="1">
    <citation type="submission" date="2024-01" db="EMBL/GenBank/DDBJ databases">
        <authorList>
            <person name="Allen C."/>
            <person name="Tagirdzhanova G."/>
        </authorList>
    </citation>
    <scope>NUCLEOTIDE SEQUENCE [LARGE SCALE GENOMIC DNA]</scope>
</reference>
<dbReference type="Proteomes" id="UP001642406">
    <property type="component" value="Unassembled WGS sequence"/>
</dbReference>
<dbReference type="EMBL" id="CAWUHC010000063">
    <property type="protein sequence ID" value="CAK7227107.1"/>
    <property type="molecule type" value="Genomic_DNA"/>
</dbReference>
<sequence>MFDILPKALASIASFLFPLFASYKALNTSDPAQLTPWLMYWVVLSVVVLVESWMDWILVWVPFYQYFRLFFLLYLVLPQTQGARVLYQTHLHPWLTQHEAQIDEFIGSAHARMRSAGMHYLKQAIAYLRKALGLPAAPDNGSQYGAASASHGASGVSAQSYTQSLLARFTLPSARWPGGAMGSAAAAATSDPAVPSSGADFYNLLANAVGALGTATGAAGGVAAGAAASALSRGIAGFSSGNANTGTNDTNNRNMSASGTLIPPHIQDADRASFLATQRDRLRTLLSALEREAAQLEDEDETLSKTSPLSRPLSSASGLSKSRSEADFEKIDAESGAEEDTPLRQRRQAGGAHSDVAHPGVGKRSTSGSWMPWGWGSGDAGAAPGPNSTLPEEGEFGQSSSVEQ</sequence>
<feature type="compositionally biased region" description="Low complexity" evidence="1">
    <location>
        <begin position="307"/>
        <end position="321"/>
    </location>
</feature>
<accession>A0ABP0C539</accession>
<keyword evidence="2" id="KW-0812">Transmembrane</keyword>
<proteinExistence type="predicted"/>
<comment type="caution">
    <text evidence="3">The sequence shown here is derived from an EMBL/GenBank/DDBJ whole genome shotgun (WGS) entry which is preliminary data.</text>
</comment>
<evidence type="ECO:0008006" key="5">
    <source>
        <dbReference type="Google" id="ProtNLM"/>
    </source>
</evidence>
<dbReference type="PANTHER" id="PTHR12300">
    <property type="entry name" value="HVA22-LIKE PROTEINS"/>
    <property type="match status" value="1"/>
</dbReference>
<feature type="compositionally biased region" description="Basic and acidic residues" evidence="1">
    <location>
        <begin position="322"/>
        <end position="333"/>
    </location>
</feature>
<keyword evidence="2" id="KW-1133">Transmembrane helix</keyword>
<evidence type="ECO:0000313" key="4">
    <source>
        <dbReference type="Proteomes" id="UP001642406"/>
    </source>
</evidence>
<organism evidence="3 4">
    <name type="scientific">Sporothrix bragantina</name>
    <dbReference type="NCBI Taxonomy" id="671064"/>
    <lineage>
        <taxon>Eukaryota</taxon>
        <taxon>Fungi</taxon>
        <taxon>Dikarya</taxon>
        <taxon>Ascomycota</taxon>
        <taxon>Pezizomycotina</taxon>
        <taxon>Sordariomycetes</taxon>
        <taxon>Sordariomycetidae</taxon>
        <taxon>Ophiostomatales</taxon>
        <taxon>Ophiostomataceae</taxon>
        <taxon>Sporothrix</taxon>
    </lineage>
</organism>